<feature type="region of interest" description="Disordered" evidence="1">
    <location>
        <begin position="245"/>
        <end position="278"/>
    </location>
</feature>
<comment type="caution">
    <text evidence="4">The sequence shown here is derived from an EMBL/GenBank/DDBJ whole genome shotgun (WGS) entry which is preliminary data.</text>
</comment>
<reference evidence="4" key="1">
    <citation type="submission" date="2023-03" db="EMBL/GenBank/DDBJ databases">
        <title>Massive genome expansion in bonnet fungi (Mycena s.s.) driven by repeated elements and novel gene families across ecological guilds.</title>
        <authorList>
            <consortium name="Lawrence Berkeley National Laboratory"/>
            <person name="Harder C.B."/>
            <person name="Miyauchi S."/>
            <person name="Viragh M."/>
            <person name="Kuo A."/>
            <person name="Thoen E."/>
            <person name="Andreopoulos B."/>
            <person name="Lu D."/>
            <person name="Skrede I."/>
            <person name="Drula E."/>
            <person name="Henrissat B."/>
            <person name="Morin E."/>
            <person name="Kohler A."/>
            <person name="Barry K."/>
            <person name="LaButti K."/>
            <person name="Morin E."/>
            <person name="Salamov A."/>
            <person name="Lipzen A."/>
            <person name="Mereny Z."/>
            <person name="Hegedus B."/>
            <person name="Baldrian P."/>
            <person name="Stursova M."/>
            <person name="Weitz H."/>
            <person name="Taylor A."/>
            <person name="Grigoriev I.V."/>
            <person name="Nagy L.G."/>
            <person name="Martin F."/>
            <person name="Kauserud H."/>
        </authorList>
    </citation>
    <scope>NUCLEOTIDE SEQUENCE</scope>
    <source>
        <strain evidence="4">CBHHK188m</strain>
    </source>
</reference>
<name>A0AAD7N9Q2_9AGAR</name>
<evidence type="ECO:0008006" key="6">
    <source>
        <dbReference type="Google" id="ProtNLM"/>
    </source>
</evidence>
<organism evidence="4 5">
    <name type="scientific">Mycena maculata</name>
    <dbReference type="NCBI Taxonomy" id="230809"/>
    <lineage>
        <taxon>Eukaryota</taxon>
        <taxon>Fungi</taxon>
        <taxon>Dikarya</taxon>
        <taxon>Basidiomycota</taxon>
        <taxon>Agaricomycotina</taxon>
        <taxon>Agaricomycetes</taxon>
        <taxon>Agaricomycetidae</taxon>
        <taxon>Agaricales</taxon>
        <taxon>Marasmiineae</taxon>
        <taxon>Mycenaceae</taxon>
        <taxon>Mycena</taxon>
    </lineage>
</organism>
<gene>
    <name evidence="4" type="ORF">DFH07DRAFT_774821</name>
</gene>
<feature type="transmembrane region" description="Helical" evidence="2">
    <location>
        <begin position="149"/>
        <end position="176"/>
    </location>
</feature>
<evidence type="ECO:0000256" key="1">
    <source>
        <dbReference type="SAM" id="MobiDB-lite"/>
    </source>
</evidence>
<evidence type="ECO:0000313" key="4">
    <source>
        <dbReference type="EMBL" id="KAJ7751194.1"/>
    </source>
</evidence>
<dbReference type="Proteomes" id="UP001215280">
    <property type="component" value="Unassembled WGS sequence"/>
</dbReference>
<evidence type="ECO:0000256" key="3">
    <source>
        <dbReference type="SAM" id="SignalP"/>
    </source>
</evidence>
<sequence length="278" mass="29826">MPPQAMILRLYIALVLLCYVLSHPLRQGTNAGLDRGLGGLLGGGDEDDDPLPPSDPQMNTPLPKPHLPVISSEGLVATQGNSNQASITTLTPSVSTASPSTSTLDSTSETTQFSTTTISSPSTSIPTATVGITKPAPSTPPGEAAEWKVIGITALGIGLVATIMLSLFFFDSWWGFLRAVVGMKRKDRGSEDMIPDWARRDWEFKIASEDGHRYPTLASLESMTKPKQDPLISMSPDPRHLVPMPPPSLYLPAQDPHPLEPLFRRPSASSPIAPMLRA</sequence>
<keyword evidence="2" id="KW-0812">Transmembrane</keyword>
<keyword evidence="2" id="KW-0472">Membrane</keyword>
<keyword evidence="5" id="KW-1185">Reference proteome</keyword>
<keyword evidence="3" id="KW-0732">Signal</keyword>
<feature type="chain" id="PRO_5041928919" description="Mid2 domain-containing protein" evidence="3">
    <location>
        <begin position="23"/>
        <end position="278"/>
    </location>
</feature>
<proteinExistence type="predicted"/>
<feature type="region of interest" description="Disordered" evidence="1">
    <location>
        <begin position="90"/>
        <end position="129"/>
    </location>
</feature>
<protein>
    <recommendedName>
        <fullName evidence="6">Mid2 domain-containing protein</fullName>
    </recommendedName>
</protein>
<accession>A0AAD7N9Q2</accession>
<dbReference type="AlphaFoldDB" id="A0AAD7N9Q2"/>
<evidence type="ECO:0000256" key="2">
    <source>
        <dbReference type="SAM" id="Phobius"/>
    </source>
</evidence>
<dbReference type="EMBL" id="JARJLG010000079">
    <property type="protein sequence ID" value="KAJ7751194.1"/>
    <property type="molecule type" value="Genomic_DNA"/>
</dbReference>
<evidence type="ECO:0000313" key="5">
    <source>
        <dbReference type="Proteomes" id="UP001215280"/>
    </source>
</evidence>
<keyword evidence="2" id="KW-1133">Transmembrane helix</keyword>
<feature type="region of interest" description="Disordered" evidence="1">
    <location>
        <begin position="37"/>
        <end position="64"/>
    </location>
</feature>
<feature type="signal peptide" evidence="3">
    <location>
        <begin position="1"/>
        <end position="22"/>
    </location>
</feature>